<dbReference type="Pfam" id="PF00691">
    <property type="entry name" value="OmpA"/>
    <property type="match status" value="1"/>
</dbReference>
<keyword evidence="2" id="KW-0812">Transmembrane</keyword>
<keyword evidence="2" id="KW-0472">Membrane</keyword>
<dbReference type="PANTHER" id="PTHR38033">
    <property type="entry name" value="MEMBRANE PROTEIN-RELATED"/>
    <property type="match status" value="1"/>
</dbReference>
<evidence type="ECO:0000313" key="4">
    <source>
        <dbReference type="EMBL" id="VAW45388.1"/>
    </source>
</evidence>
<feature type="domain" description="OmpA-like" evidence="3">
    <location>
        <begin position="340"/>
        <end position="460"/>
    </location>
</feature>
<evidence type="ECO:0000256" key="1">
    <source>
        <dbReference type="SAM" id="MobiDB-lite"/>
    </source>
</evidence>
<dbReference type="InterPro" id="IPR017733">
    <property type="entry name" value="OmpA-like_dom_proteobacteria"/>
</dbReference>
<evidence type="ECO:0000259" key="3">
    <source>
        <dbReference type="PROSITE" id="PS51123"/>
    </source>
</evidence>
<organism evidence="4">
    <name type="scientific">hydrothermal vent metagenome</name>
    <dbReference type="NCBI Taxonomy" id="652676"/>
    <lineage>
        <taxon>unclassified sequences</taxon>
        <taxon>metagenomes</taxon>
        <taxon>ecological metagenomes</taxon>
    </lineage>
</organism>
<dbReference type="SUPFAM" id="SSF103088">
    <property type="entry name" value="OmpA-like"/>
    <property type="match status" value="1"/>
</dbReference>
<feature type="region of interest" description="Disordered" evidence="1">
    <location>
        <begin position="1"/>
        <end position="67"/>
    </location>
</feature>
<dbReference type="InterPro" id="IPR006665">
    <property type="entry name" value="OmpA-like"/>
</dbReference>
<evidence type="ECO:0000256" key="2">
    <source>
        <dbReference type="SAM" id="Phobius"/>
    </source>
</evidence>
<dbReference type="NCBIfam" id="NF038228">
    <property type="entry name" value="IcmH_DotU_IVB"/>
    <property type="match status" value="1"/>
</dbReference>
<accession>A0A3B0VP24</accession>
<dbReference type="InterPro" id="IPR038522">
    <property type="entry name" value="T4/T6SS_DotU_sf"/>
</dbReference>
<reference evidence="4" key="1">
    <citation type="submission" date="2018-06" db="EMBL/GenBank/DDBJ databases">
        <authorList>
            <person name="Zhirakovskaya E."/>
        </authorList>
    </citation>
    <scope>NUCLEOTIDE SEQUENCE</scope>
</reference>
<dbReference type="Pfam" id="PF09850">
    <property type="entry name" value="DotU"/>
    <property type="match status" value="1"/>
</dbReference>
<dbReference type="InterPro" id="IPR036737">
    <property type="entry name" value="OmpA-like_sf"/>
</dbReference>
<name>A0A3B0VP24_9ZZZZ</name>
<sequence length="464" mass="52164">MDKADNKVKKPRPGHGATQPNTQSSDHTTIRPRPRPGGTATPSKPLIDNNDNTVIRPRKTRTSNTPISLTVPNDNDILKQSPLIDAASPLLSLTPQLRQLEGQIDVHSLHQHIKQLMDNFKKKINNLIDDTQIRNDALYILCSLIDETVLNTPWGENSAWSQKPLLSFFHKETYGGEKVYTILENAILTPTKHYELIELIYLSLSLGFLGKLRIDPQGSIKVDQIRAEAYNVLHKSRDRYKKKLSKNIAPTTELKSKLYSLLPIWLFIATLTLIAFAFYSYWLIELNKRSDEMGFKLAGLTPNSQETQLSNAELRPETIALRQLLAPEIERNLLSVEEYRSHTSIILHAGELFGSGSTAIHEAFYPILDKISKALEATPGRIIVAGHTDNVAIRSPRYPSNWHLSLARASSVVQYMDEAASLKARLLPEGRGENEPIASNENAEGRAKNRRVAIDIYHELNNKP</sequence>
<feature type="transmembrane region" description="Helical" evidence="2">
    <location>
        <begin position="264"/>
        <end position="284"/>
    </location>
</feature>
<dbReference type="NCBIfam" id="TIGR03349">
    <property type="entry name" value="IV_VI_DotU"/>
    <property type="match status" value="1"/>
</dbReference>
<protein>
    <submittedName>
        <fullName evidence="4">Outer membrane protein ImpK/VasF, OmpA/MotB domain</fullName>
    </submittedName>
</protein>
<keyword evidence="2" id="KW-1133">Transmembrane helix</keyword>
<dbReference type="NCBIfam" id="TIGR03350">
    <property type="entry name" value="type_VI_ompA"/>
    <property type="match status" value="1"/>
</dbReference>
<dbReference type="CDD" id="cd07185">
    <property type="entry name" value="OmpA_C-like"/>
    <property type="match status" value="1"/>
</dbReference>
<proteinExistence type="predicted"/>
<dbReference type="PROSITE" id="PS51123">
    <property type="entry name" value="OMPA_2"/>
    <property type="match status" value="1"/>
</dbReference>
<feature type="compositionally biased region" description="Polar residues" evidence="1">
    <location>
        <begin position="18"/>
        <end position="27"/>
    </location>
</feature>
<dbReference type="EMBL" id="UOFC01000056">
    <property type="protein sequence ID" value="VAW45388.1"/>
    <property type="molecule type" value="Genomic_DNA"/>
</dbReference>
<dbReference type="AlphaFoldDB" id="A0A3B0VP24"/>
<dbReference type="InterPro" id="IPR017732">
    <property type="entry name" value="T4/T6SS_DotU"/>
</dbReference>
<dbReference type="Gene3D" id="3.30.1330.60">
    <property type="entry name" value="OmpA-like domain"/>
    <property type="match status" value="1"/>
</dbReference>
<gene>
    <name evidence="4" type="ORF">MNBD_GAMMA03-1709</name>
</gene>
<dbReference type="Gene3D" id="1.25.40.590">
    <property type="entry name" value="Type IV / VI secretion system, DotU"/>
    <property type="match status" value="1"/>
</dbReference>
<dbReference type="PANTHER" id="PTHR38033:SF1">
    <property type="entry name" value="DOTU FAMILY TYPE IV_VI SECRETION SYSTEM PROTEIN"/>
    <property type="match status" value="1"/>
</dbReference>